<dbReference type="EMBL" id="AKCT01000319">
    <property type="protein sequence ID" value="EKV04856.1"/>
    <property type="molecule type" value="Genomic_DNA"/>
</dbReference>
<proteinExistence type="predicted"/>
<dbReference type="HOGENOM" id="CLU_3351281_0_0_1"/>
<feature type="region of interest" description="Disordered" evidence="1">
    <location>
        <begin position="1"/>
        <end position="37"/>
    </location>
</feature>
<evidence type="ECO:0000313" key="2">
    <source>
        <dbReference type="EMBL" id="EKV04856.1"/>
    </source>
</evidence>
<dbReference type="InParanoid" id="K9FUV4"/>
<name>K9FUV4_PEND2</name>
<accession>K9FUV4</accession>
<evidence type="ECO:0000256" key="1">
    <source>
        <dbReference type="SAM" id="MobiDB-lite"/>
    </source>
</evidence>
<evidence type="ECO:0000313" key="3">
    <source>
        <dbReference type="Proteomes" id="UP000009882"/>
    </source>
</evidence>
<keyword evidence="3" id="KW-1185">Reference proteome</keyword>
<organism evidence="2 3">
    <name type="scientific">Penicillium digitatum (strain PHI26 / CECT 20796)</name>
    <name type="common">Green mold</name>
    <dbReference type="NCBI Taxonomy" id="1170229"/>
    <lineage>
        <taxon>Eukaryota</taxon>
        <taxon>Fungi</taxon>
        <taxon>Dikarya</taxon>
        <taxon>Ascomycota</taxon>
        <taxon>Pezizomycotina</taxon>
        <taxon>Eurotiomycetes</taxon>
        <taxon>Eurotiomycetidae</taxon>
        <taxon>Eurotiales</taxon>
        <taxon>Aspergillaceae</taxon>
        <taxon>Penicillium</taxon>
    </lineage>
</organism>
<reference evidence="3" key="1">
    <citation type="journal article" date="2012" name="BMC Genomics">
        <title>Genome sequence of the necrotrophic fungus Penicillium digitatum, the main postharvest pathogen of citrus.</title>
        <authorList>
            <person name="Marcet-Houben M."/>
            <person name="Ballester A.-R."/>
            <person name="de la Fuente B."/>
            <person name="Harries E."/>
            <person name="Marcos J.F."/>
            <person name="Gonzalez-Candelas L."/>
            <person name="Gabaldon T."/>
        </authorList>
    </citation>
    <scope>NUCLEOTIDE SEQUENCE [LARGE SCALE GENOMIC DNA]</scope>
    <source>
        <strain evidence="3">PHI26 / CECT 20796</strain>
    </source>
</reference>
<dbReference type="AlphaFoldDB" id="K9FUV4"/>
<sequence length="37" mass="4387">MSARHVYPSHHRSIELDGDQLGPEERRIGIKHPRYFT</sequence>
<comment type="caution">
    <text evidence="2">The sequence shown here is derived from an EMBL/GenBank/DDBJ whole genome shotgun (WGS) entry which is preliminary data.</text>
</comment>
<gene>
    <name evidence="2" type="ORF">PDIG_86570</name>
</gene>
<protein>
    <submittedName>
        <fullName evidence="2">Uncharacterized protein</fullName>
    </submittedName>
</protein>
<dbReference type="Proteomes" id="UP000009882">
    <property type="component" value="Unassembled WGS sequence"/>
</dbReference>